<keyword evidence="4" id="KW-1185">Reference proteome</keyword>
<keyword evidence="2" id="KW-0732">Signal</keyword>
<sequence>MQNPLRGWRLCAPALMVWLITGTAYAATSPTADTALISLREVLGKTLEQNPGLAAYPHRLRAADAAVLQAGLRPQTALSVEVENLAGDAPSDGINGAEITLALSQLIELGDKRRQRTDVASLALDSERQAFEQARLEVLGEAVRRYITLTETQARVALAGRTLALAGQAEQAARRRVRAGAAPDAELTRLTLATRQADIARRRAEVERDSASQQLAALWGDTGAAHLRPASALRPLPALPPLSQVRTRLEQAPDLLRLASETRLREARARLAQAEGSRDITVSVGARHARLNDENTLLLGFSTPLNLRNPNRGNIARTEAELAESRARLDARRIELVATLEALYRSLSLIREELALIDDDALPLARTLYRDIEAGYGAGRYSLLTLINAQQEQLALEQRAIDLAARFHQQRNELERLTGLDFAGTGAQEITP</sequence>
<dbReference type="GO" id="GO:0015562">
    <property type="term" value="F:efflux transmembrane transporter activity"/>
    <property type="evidence" value="ECO:0007669"/>
    <property type="project" value="InterPro"/>
</dbReference>
<gene>
    <name evidence="3" type="ORF">S7S_07850</name>
</gene>
<feature type="chain" id="PRO_5002111975" evidence="2">
    <location>
        <begin position="27"/>
        <end position="432"/>
    </location>
</feature>
<accession>A0A0B4XLK7</accession>
<evidence type="ECO:0000256" key="2">
    <source>
        <dbReference type="SAM" id="SignalP"/>
    </source>
</evidence>
<dbReference type="OrthoDB" id="9791261at2"/>
<comment type="similarity">
    <text evidence="1">Belongs to the outer membrane factor (OMF) (TC 1.B.17) family.</text>
</comment>
<reference evidence="3 4" key="1">
    <citation type="journal article" date="2012" name="J. Bacteriol.">
        <title>Genome sequence of an alkane-degrading bacterium, Alcanivorax pacificus type strain W11-5, isolated from deep sea sediment.</title>
        <authorList>
            <person name="Lai Q."/>
            <person name="Shao Z."/>
        </authorList>
    </citation>
    <scope>NUCLEOTIDE SEQUENCE [LARGE SCALE GENOMIC DNA]</scope>
    <source>
        <strain evidence="3 4">W11-5</strain>
    </source>
</reference>
<organism evidence="3 4">
    <name type="scientific">Isoalcanivorax pacificus W11-5</name>
    <dbReference type="NCBI Taxonomy" id="391936"/>
    <lineage>
        <taxon>Bacteria</taxon>
        <taxon>Pseudomonadati</taxon>
        <taxon>Pseudomonadota</taxon>
        <taxon>Gammaproteobacteria</taxon>
        <taxon>Oceanospirillales</taxon>
        <taxon>Alcanivoracaceae</taxon>
        <taxon>Isoalcanivorax</taxon>
    </lineage>
</organism>
<dbReference type="STRING" id="391936.S7S_07850"/>
<dbReference type="EMBL" id="CP004387">
    <property type="protein sequence ID" value="AJD47986.1"/>
    <property type="molecule type" value="Genomic_DNA"/>
</dbReference>
<dbReference type="RefSeq" id="WP_008735783.1">
    <property type="nucleotide sequence ID" value="NZ_CP004387.1"/>
</dbReference>
<dbReference type="HOGENOM" id="CLU_012817_14_2_6"/>
<evidence type="ECO:0000256" key="1">
    <source>
        <dbReference type="ARBA" id="ARBA00007613"/>
    </source>
</evidence>
<protein>
    <submittedName>
        <fullName evidence="3">Cobalt/zinc/cadmium efflux RND transporter outermembrane protein</fullName>
    </submittedName>
</protein>
<dbReference type="Pfam" id="PF02321">
    <property type="entry name" value="OEP"/>
    <property type="match status" value="2"/>
</dbReference>
<dbReference type="Proteomes" id="UP000006764">
    <property type="component" value="Chromosome"/>
</dbReference>
<dbReference type="PANTHER" id="PTHR30203:SF24">
    <property type="entry name" value="BLR4935 PROTEIN"/>
    <property type="match status" value="1"/>
</dbReference>
<evidence type="ECO:0000313" key="3">
    <source>
        <dbReference type="EMBL" id="AJD47986.1"/>
    </source>
</evidence>
<dbReference type="InterPro" id="IPR003423">
    <property type="entry name" value="OMP_efflux"/>
</dbReference>
<evidence type="ECO:0000313" key="4">
    <source>
        <dbReference type="Proteomes" id="UP000006764"/>
    </source>
</evidence>
<dbReference type="InterPro" id="IPR010131">
    <property type="entry name" value="MdtP/NodT-like"/>
</dbReference>
<dbReference type="PANTHER" id="PTHR30203">
    <property type="entry name" value="OUTER MEMBRANE CATION EFFLUX PROTEIN"/>
    <property type="match status" value="1"/>
</dbReference>
<feature type="signal peptide" evidence="2">
    <location>
        <begin position="1"/>
        <end position="26"/>
    </location>
</feature>
<name>A0A0B4XLK7_9GAMM</name>
<proteinExistence type="inferred from homology"/>
<dbReference type="Gene3D" id="1.20.1600.10">
    <property type="entry name" value="Outer membrane efflux proteins (OEP)"/>
    <property type="match status" value="1"/>
</dbReference>
<dbReference type="KEGG" id="apac:S7S_07850"/>
<dbReference type="AlphaFoldDB" id="A0A0B4XLK7"/>
<dbReference type="SUPFAM" id="SSF56954">
    <property type="entry name" value="Outer membrane efflux proteins (OEP)"/>
    <property type="match status" value="1"/>
</dbReference>